<dbReference type="InterPro" id="IPR050171">
    <property type="entry name" value="MFS_Transporters"/>
</dbReference>
<keyword evidence="5 7" id="KW-1133">Transmembrane helix</keyword>
<feature type="transmembrane region" description="Helical" evidence="7">
    <location>
        <begin position="379"/>
        <end position="396"/>
    </location>
</feature>
<feature type="transmembrane region" description="Helical" evidence="7">
    <location>
        <begin position="48"/>
        <end position="69"/>
    </location>
</feature>
<dbReference type="PRINTS" id="PR01035">
    <property type="entry name" value="TCRTETA"/>
</dbReference>
<dbReference type="GO" id="GO:0005886">
    <property type="term" value="C:plasma membrane"/>
    <property type="evidence" value="ECO:0007669"/>
    <property type="project" value="UniProtKB-SubCell"/>
</dbReference>
<comment type="subcellular location">
    <subcellularLocation>
        <location evidence="1">Cell membrane</location>
        <topology evidence="1">Multi-pass membrane protein</topology>
    </subcellularLocation>
</comment>
<dbReference type="AlphaFoldDB" id="A0A561ELM6"/>
<organism evidence="9 10">
    <name type="scientific">Kitasatospora atroaurantiaca</name>
    <dbReference type="NCBI Taxonomy" id="285545"/>
    <lineage>
        <taxon>Bacteria</taxon>
        <taxon>Bacillati</taxon>
        <taxon>Actinomycetota</taxon>
        <taxon>Actinomycetes</taxon>
        <taxon>Kitasatosporales</taxon>
        <taxon>Streptomycetaceae</taxon>
        <taxon>Kitasatospora</taxon>
    </lineage>
</organism>
<feature type="transmembrane region" description="Helical" evidence="7">
    <location>
        <begin position="250"/>
        <end position="272"/>
    </location>
</feature>
<dbReference type="GO" id="GO:0022857">
    <property type="term" value="F:transmembrane transporter activity"/>
    <property type="evidence" value="ECO:0007669"/>
    <property type="project" value="InterPro"/>
</dbReference>
<dbReference type="Pfam" id="PF07690">
    <property type="entry name" value="MFS_1"/>
    <property type="match status" value="1"/>
</dbReference>
<evidence type="ECO:0000313" key="9">
    <source>
        <dbReference type="EMBL" id="TWE16521.1"/>
    </source>
</evidence>
<feature type="transmembrane region" description="Helical" evidence="7">
    <location>
        <begin position="81"/>
        <end position="100"/>
    </location>
</feature>
<feature type="transmembrane region" description="Helical" evidence="7">
    <location>
        <begin position="284"/>
        <end position="302"/>
    </location>
</feature>
<dbReference type="SUPFAM" id="SSF103473">
    <property type="entry name" value="MFS general substrate transporter"/>
    <property type="match status" value="1"/>
</dbReference>
<dbReference type="PANTHER" id="PTHR23517:SF2">
    <property type="entry name" value="MULTIDRUG RESISTANCE PROTEIN MDTH"/>
    <property type="match status" value="1"/>
</dbReference>
<dbReference type="InterPro" id="IPR001958">
    <property type="entry name" value="Tet-R_TetA/multi-R_MdtG-like"/>
</dbReference>
<feature type="transmembrane region" description="Helical" evidence="7">
    <location>
        <begin position="218"/>
        <end position="244"/>
    </location>
</feature>
<dbReference type="InterPro" id="IPR011701">
    <property type="entry name" value="MFS"/>
</dbReference>
<keyword evidence="4 7" id="KW-0812">Transmembrane</keyword>
<gene>
    <name evidence="9" type="ORF">FB465_1504</name>
</gene>
<dbReference type="InterPro" id="IPR020846">
    <property type="entry name" value="MFS_dom"/>
</dbReference>
<evidence type="ECO:0000256" key="5">
    <source>
        <dbReference type="ARBA" id="ARBA00022989"/>
    </source>
</evidence>
<evidence type="ECO:0000256" key="2">
    <source>
        <dbReference type="ARBA" id="ARBA00022448"/>
    </source>
</evidence>
<dbReference type="InterPro" id="IPR036259">
    <property type="entry name" value="MFS_trans_sf"/>
</dbReference>
<comment type="caution">
    <text evidence="9">The sequence shown here is derived from an EMBL/GenBank/DDBJ whole genome shotgun (WGS) entry which is preliminary data.</text>
</comment>
<dbReference type="RefSeq" id="WP_145788715.1">
    <property type="nucleotide sequence ID" value="NZ_BAAABR010000002.1"/>
</dbReference>
<dbReference type="Gene3D" id="1.20.1250.20">
    <property type="entry name" value="MFS general substrate transporter like domains"/>
    <property type="match status" value="1"/>
</dbReference>
<proteinExistence type="predicted"/>
<keyword evidence="3" id="KW-1003">Cell membrane</keyword>
<feature type="transmembrane region" description="Helical" evidence="7">
    <location>
        <begin position="20"/>
        <end position="42"/>
    </location>
</feature>
<dbReference type="OrthoDB" id="4109786at2"/>
<feature type="transmembrane region" description="Helical" evidence="7">
    <location>
        <begin position="106"/>
        <end position="129"/>
    </location>
</feature>
<keyword evidence="2" id="KW-0813">Transport</keyword>
<evidence type="ECO:0000256" key="1">
    <source>
        <dbReference type="ARBA" id="ARBA00004651"/>
    </source>
</evidence>
<dbReference type="Proteomes" id="UP000318416">
    <property type="component" value="Unassembled WGS sequence"/>
</dbReference>
<sequence length="417" mass="43482">MTSATIARPLRAVGQQRNLLGAHLIDSLGSGLLLAFTVVYFVRTTTLGLTAIGAAITLARLLAMPTALLTGPLIDRLGARTVAAAANLLSALAYTGMLAAGRVWQIIAVVWLAQVGTAAYWTSSTGLVVLAAEEADRPRWFALIGSLRNGGLAVGAAIGALLLGVGGTGGLRAIVLLNAVSFAVAAALLATWRPARAAAVAREAVRGSYRTVLRDRRYLLLVAINLSFVFASLILSLLLAVYLTEDLHRQAWVAGSLLVLNSAQVVLTQTTVTRRLARFRPIRVIAAGSLLNALAFGLFALLSAAPGWAVMAGLYTAMLIYNAAETVATPYREDLSVSLADPGMRGRYLAVYQLSWTVGQAVAPGLLTLLLGYGGACPWLFLGALSLAAVPALLLLERSVTRPSLLSAPAAAPAGRP</sequence>
<dbReference type="PROSITE" id="PS50850">
    <property type="entry name" value="MFS"/>
    <property type="match status" value="1"/>
</dbReference>
<evidence type="ECO:0000256" key="3">
    <source>
        <dbReference type="ARBA" id="ARBA00022475"/>
    </source>
</evidence>
<name>A0A561ELM6_9ACTN</name>
<dbReference type="EMBL" id="VIVR01000001">
    <property type="protein sequence ID" value="TWE16521.1"/>
    <property type="molecule type" value="Genomic_DNA"/>
</dbReference>
<protein>
    <submittedName>
        <fullName evidence="9">Putative MFS family arabinose efflux permease</fullName>
    </submittedName>
</protein>
<feature type="transmembrane region" description="Helical" evidence="7">
    <location>
        <begin position="141"/>
        <end position="165"/>
    </location>
</feature>
<keyword evidence="6 7" id="KW-0472">Membrane</keyword>
<evidence type="ECO:0000256" key="7">
    <source>
        <dbReference type="SAM" id="Phobius"/>
    </source>
</evidence>
<accession>A0A561ELM6</accession>
<feature type="domain" description="Major facilitator superfamily (MFS) profile" evidence="8">
    <location>
        <begin position="15"/>
        <end position="401"/>
    </location>
</feature>
<reference evidence="9 10" key="1">
    <citation type="submission" date="2019-06" db="EMBL/GenBank/DDBJ databases">
        <title>Sequencing the genomes of 1000 actinobacteria strains.</title>
        <authorList>
            <person name="Klenk H.-P."/>
        </authorList>
    </citation>
    <scope>NUCLEOTIDE SEQUENCE [LARGE SCALE GENOMIC DNA]</scope>
    <source>
        <strain evidence="9 10">DSM 41649</strain>
    </source>
</reference>
<evidence type="ECO:0000259" key="8">
    <source>
        <dbReference type="PROSITE" id="PS50850"/>
    </source>
</evidence>
<dbReference type="PANTHER" id="PTHR23517">
    <property type="entry name" value="RESISTANCE PROTEIN MDTM, PUTATIVE-RELATED-RELATED"/>
    <property type="match status" value="1"/>
</dbReference>
<evidence type="ECO:0000256" key="6">
    <source>
        <dbReference type="ARBA" id="ARBA00023136"/>
    </source>
</evidence>
<evidence type="ECO:0000256" key="4">
    <source>
        <dbReference type="ARBA" id="ARBA00022692"/>
    </source>
</evidence>
<keyword evidence="10" id="KW-1185">Reference proteome</keyword>
<feature type="transmembrane region" description="Helical" evidence="7">
    <location>
        <begin position="171"/>
        <end position="192"/>
    </location>
</feature>
<evidence type="ECO:0000313" key="10">
    <source>
        <dbReference type="Proteomes" id="UP000318416"/>
    </source>
</evidence>